<dbReference type="InterPro" id="IPR001461">
    <property type="entry name" value="Aspartic_peptidase_A1"/>
</dbReference>
<evidence type="ECO:0000256" key="3">
    <source>
        <dbReference type="ARBA" id="ARBA00022750"/>
    </source>
</evidence>
<comment type="caution">
    <text evidence="9">The sequence shown here is derived from an EMBL/GenBank/DDBJ whole genome shotgun (WGS) entry which is preliminary data.</text>
</comment>
<keyword evidence="3 6" id="KW-0064">Aspartyl protease</keyword>
<dbReference type="GO" id="GO:0006508">
    <property type="term" value="P:proteolysis"/>
    <property type="evidence" value="ECO:0007669"/>
    <property type="project" value="UniProtKB-KW"/>
</dbReference>
<dbReference type="GeneID" id="94336282"/>
<dbReference type="InterPro" id="IPR001969">
    <property type="entry name" value="Aspartic_peptidase_AS"/>
</dbReference>
<dbReference type="CDD" id="cd05471">
    <property type="entry name" value="pepsin_like"/>
    <property type="match status" value="1"/>
</dbReference>
<dbReference type="AlphaFoldDB" id="A0AAD9UPF3"/>
<dbReference type="Proteomes" id="UP001214638">
    <property type="component" value="Unassembled WGS sequence"/>
</dbReference>
<dbReference type="InterPro" id="IPR033121">
    <property type="entry name" value="PEPTIDASE_A1"/>
</dbReference>
<name>A0AAD9UPF3_9APIC</name>
<dbReference type="Pfam" id="PF00026">
    <property type="entry name" value="Asp"/>
    <property type="match status" value="2"/>
</dbReference>
<feature type="chain" id="PRO_5042046414" evidence="7">
    <location>
        <begin position="20"/>
        <end position="392"/>
    </location>
</feature>
<accession>A0AAD9UPF3</accession>
<keyword evidence="10" id="KW-1185">Reference proteome</keyword>
<dbReference type="PANTHER" id="PTHR47966:SF51">
    <property type="entry name" value="BETA-SITE APP-CLEAVING ENZYME, ISOFORM A-RELATED"/>
    <property type="match status" value="1"/>
</dbReference>
<sequence>MPNIALFLIYCVFTSFCLRLDDKERNDVFEIHLNKGDDEFLNETLRKLYEANNISRNSLLFAVGRNDLKLNISNGNKLWTTYFGNVRLGNGFQENTFKVLFDTGSSEFWVPDEKCTSAVCLNHKRLANNGDWTPKVDAAGNFLPVTIRYLSGEIEAIDGVTNVDLLNGISLKDANVTLAKSITAPILNEMPWDGILGLGFPTSQNISRKSKTFLEKLLEHAESVPSFNPIFSYYISKNGGSITFGGFNPSYKKSIGEDFKWAKLAPDSSYWSIILDKIVTKRTRFNANGLLSKSLTMNPMEHMVFHRFSNDLELTPDDYILSFKNPDGSEECACGIVIDDQQEDIGMNAWTFGEVFLRAYYTVYDFKNRRVGFVPSKREVGMIVVALWEFIH</sequence>
<evidence type="ECO:0000256" key="4">
    <source>
        <dbReference type="ARBA" id="ARBA00022801"/>
    </source>
</evidence>
<dbReference type="InterPro" id="IPR034164">
    <property type="entry name" value="Pepsin-like_dom"/>
</dbReference>
<evidence type="ECO:0000256" key="6">
    <source>
        <dbReference type="RuleBase" id="RU000454"/>
    </source>
</evidence>
<keyword evidence="4 6" id="KW-0378">Hydrolase</keyword>
<keyword evidence="2 6" id="KW-0645">Protease</keyword>
<keyword evidence="5" id="KW-1015">Disulfide bond</keyword>
<feature type="domain" description="Peptidase A1" evidence="8">
    <location>
        <begin position="82"/>
        <end position="392"/>
    </location>
</feature>
<feature type="signal peptide" evidence="7">
    <location>
        <begin position="1"/>
        <end position="19"/>
    </location>
</feature>
<evidence type="ECO:0000313" key="10">
    <source>
        <dbReference type="Proteomes" id="UP001214638"/>
    </source>
</evidence>
<dbReference type="InterPro" id="IPR021109">
    <property type="entry name" value="Peptidase_aspartic_dom_sf"/>
</dbReference>
<evidence type="ECO:0000256" key="5">
    <source>
        <dbReference type="PIRSR" id="PIRSR601461-2"/>
    </source>
</evidence>
<feature type="disulfide bond" evidence="5">
    <location>
        <begin position="115"/>
        <end position="120"/>
    </location>
</feature>
<evidence type="ECO:0000313" key="9">
    <source>
        <dbReference type="EMBL" id="KAK2196735.1"/>
    </source>
</evidence>
<dbReference type="SUPFAM" id="SSF50630">
    <property type="entry name" value="Acid proteases"/>
    <property type="match status" value="1"/>
</dbReference>
<dbReference type="Gene3D" id="2.40.70.10">
    <property type="entry name" value="Acid Proteases"/>
    <property type="match status" value="3"/>
</dbReference>
<dbReference type="PROSITE" id="PS00141">
    <property type="entry name" value="ASP_PROTEASE"/>
    <property type="match status" value="1"/>
</dbReference>
<evidence type="ECO:0000256" key="7">
    <source>
        <dbReference type="SAM" id="SignalP"/>
    </source>
</evidence>
<proteinExistence type="inferred from homology"/>
<keyword evidence="7" id="KW-0732">Signal</keyword>
<dbReference type="RefSeq" id="XP_067803577.1">
    <property type="nucleotide sequence ID" value="XM_067947013.1"/>
</dbReference>
<reference evidence="9" key="1">
    <citation type="journal article" date="2023" name="Nat. Microbiol.">
        <title>Babesia duncani multi-omics identifies virulence factors and drug targets.</title>
        <authorList>
            <person name="Singh P."/>
            <person name="Lonardi S."/>
            <person name="Liang Q."/>
            <person name="Vydyam P."/>
            <person name="Khabirova E."/>
            <person name="Fang T."/>
            <person name="Gihaz S."/>
            <person name="Thekkiniath J."/>
            <person name="Munshi M."/>
            <person name="Abel S."/>
            <person name="Ciampossin L."/>
            <person name="Batugedara G."/>
            <person name="Gupta M."/>
            <person name="Lu X.M."/>
            <person name="Lenz T."/>
            <person name="Chakravarty S."/>
            <person name="Cornillot E."/>
            <person name="Hu Y."/>
            <person name="Ma W."/>
            <person name="Gonzalez L.M."/>
            <person name="Sanchez S."/>
            <person name="Estrada K."/>
            <person name="Sanchez-Flores A."/>
            <person name="Montero E."/>
            <person name="Harb O.S."/>
            <person name="Le Roch K.G."/>
            <person name="Mamoun C.B."/>
        </authorList>
    </citation>
    <scope>NUCLEOTIDE SEQUENCE</scope>
    <source>
        <strain evidence="9">WA1</strain>
    </source>
</reference>
<organism evidence="9 10">
    <name type="scientific">Babesia duncani</name>
    <dbReference type="NCBI Taxonomy" id="323732"/>
    <lineage>
        <taxon>Eukaryota</taxon>
        <taxon>Sar</taxon>
        <taxon>Alveolata</taxon>
        <taxon>Apicomplexa</taxon>
        <taxon>Aconoidasida</taxon>
        <taxon>Piroplasmida</taxon>
        <taxon>Babesiidae</taxon>
        <taxon>Babesia</taxon>
    </lineage>
</organism>
<dbReference type="PROSITE" id="PS51767">
    <property type="entry name" value="PEPTIDASE_A1"/>
    <property type="match status" value="1"/>
</dbReference>
<evidence type="ECO:0000256" key="1">
    <source>
        <dbReference type="ARBA" id="ARBA00007447"/>
    </source>
</evidence>
<evidence type="ECO:0000256" key="2">
    <source>
        <dbReference type="ARBA" id="ARBA00022670"/>
    </source>
</evidence>
<dbReference type="PANTHER" id="PTHR47966">
    <property type="entry name" value="BETA-SITE APP-CLEAVING ENZYME, ISOFORM A-RELATED"/>
    <property type="match status" value="1"/>
</dbReference>
<dbReference type="PRINTS" id="PR00792">
    <property type="entry name" value="PEPSIN"/>
</dbReference>
<protein>
    <submittedName>
        <fullName evidence="9">Bifunctional Aspartic peptidase domain superfamily/Aspartic peptidase A1 family/Pepsin-like domain/Aspartic peptidase</fullName>
    </submittedName>
</protein>
<comment type="similarity">
    <text evidence="1 6">Belongs to the peptidase A1 family.</text>
</comment>
<dbReference type="EMBL" id="JALLKP010000002">
    <property type="protein sequence ID" value="KAK2196735.1"/>
    <property type="molecule type" value="Genomic_DNA"/>
</dbReference>
<evidence type="ECO:0000259" key="8">
    <source>
        <dbReference type="PROSITE" id="PS51767"/>
    </source>
</evidence>
<dbReference type="KEGG" id="bdw:94336282"/>
<gene>
    <name evidence="9" type="ORF">BdWA1_001984</name>
</gene>
<dbReference type="GO" id="GO:0004190">
    <property type="term" value="F:aspartic-type endopeptidase activity"/>
    <property type="evidence" value="ECO:0007669"/>
    <property type="project" value="UniProtKB-KW"/>
</dbReference>